<keyword evidence="4" id="KW-1185">Reference proteome</keyword>
<dbReference type="Proteomes" id="UP000294850">
    <property type="component" value="Unassembled WGS sequence"/>
</dbReference>
<accession>A0A4R5DX23</accession>
<dbReference type="NCBIfam" id="TIGR04183">
    <property type="entry name" value="Por_Secre_tail"/>
    <property type="match status" value="1"/>
</dbReference>
<dbReference type="Pfam" id="PF18962">
    <property type="entry name" value="Por_Secre_tail"/>
    <property type="match status" value="1"/>
</dbReference>
<reference evidence="3 4" key="1">
    <citation type="submission" date="2019-03" db="EMBL/GenBank/DDBJ databases">
        <title>Dyadobacter AR-3-6 sp. nov., isolated from arctic soil.</title>
        <authorList>
            <person name="Chaudhary D.K."/>
        </authorList>
    </citation>
    <scope>NUCLEOTIDE SEQUENCE [LARGE SCALE GENOMIC DNA]</scope>
    <source>
        <strain evidence="3 4">AR-3-6</strain>
    </source>
</reference>
<feature type="domain" description="Secretion system C-terminal sorting" evidence="2">
    <location>
        <begin position="765"/>
        <end position="824"/>
    </location>
</feature>
<dbReference type="EMBL" id="SMFL01000004">
    <property type="protein sequence ID" value="TDE15623.1"/>
    <property type="molecule type" value="Genomic_DNA"/>
</dbReference>
<protein>
    <submittedName>
        <fullName evidence="3">T9SS type A sorting domain-containing protein</fullName>
    </submittedName>
</protein>
<evidence type="ECO:0000313" key="4">
    <source>
        <dbReference type="Proteomes" id="UP000294850"/>
    </source>
</evidence>
<evidence type="ECO:0000313" key="3">
    <source>
        <dbReference type="EMBL" id="TDE15623.1"/>
    </source>
</evidence>
<organism evidence="3 4">
    <name type="scientific">Dyadobacter psychrotolerans</name>
    <dbReference type="NCBI Taxonomy" id="2541721"/>
    <lineage>
        <taxon>Bacteria</taxon>
        <taxon>Pseudomonadati</taxon>
        <taxon>Bacteroidota</taxon>
        <taxon>Cytophagia</taxon>
        <taxon>Cytophagales</taxon>
        <taxon>Spirosomataceae</taxon>
        <taxon>Dyadobacter</taxon>
    </lineage>
</organism>
<keyword evidence="1" id="KW-0472">Membrane</keyword>
<dbReference type="AlphaFoldDB" id="A0A4R5DX23"/>
<dbReference type="OrthoDB" id="972285at2"/>
<keyword evidence="1" id="KW-1133">Transmembrane helix</keyword>
<comment type="caution">
    <text evidence="3">The sequence shown here is derived from an EMBL/GenBank/DDBJ whole genome shotgun (WGS) entry which is preliminary data.</text>
</comment>
<feature type="transmembrane region" description="Helical" evidence="1">
    <location>
        <begin position="34"/>
        <end position="58"/>
    </location>
</feature>
<dbReference type="RefSeq" id="WP_131958885.1">
    <property type="nucleotide sequence ID" value="NZ_SMFL01000004.1"/>
</dbReference>
<proteinExistence type="predicted"/>
<name>A0A4R5DX23_9BACT</name>
<gene>
    <name evidence="3" type="ORF">E0F88_14070</name>
</gene>
<sequence>MDHSTLSADHQLKETNFIKKKRFRFKPFSRFNKVYLLVISYMLLFAPASFAFTIWFGGVSNDWHTPRNWSNGIPDIDDDVRINPLAQNRYSPVITSEAVAKSVVINGGFLKITIGGELAVSGSVSWGIDNSGSIENNGTLSINNTGRDGILMRTTESLFTNKGTLSIGNTGNIGTTGGGTTGSGIANFGSFVNESGSISINRTLSSGKSIFASAAISNEASFINKARINIGGFSDELNVGIGLLNIGPSGTFFNQVGAILSIDQASGDGIANYTIGIITNQGAISIGAEGSISGYGILNSATFENNGCAAYLNIASDNIINSTGTFNNSGTIIENSTGNSNIYYNTGMVQNLNGGNFNIRIGPGAITTNGLIWKGCTSADWNTPSNWNVHTVPTASDDVTIVYRYLDYKPVINIANAVAKSVSVESGGVLNISDAGILTINVGNGFGISNAGTVTNNGILNIGLTTGTSWYGIKNEGTFNHNSGTINIDHANQAALYNGSGTFTNRASLFLKTMETAPYLVDSYSGTISNSSTGTLHGSGKIRSAYFTNDGGIISLGNSPGLLAFDGNEDFSNSTLSMEINGTGVAGTDYDQVAVNGIATLGGTLALTFNLPIPIDGDVITILDATKLSGTFNSVTGLPENWTVKYNTPNAGEVSLVYSNVLPVTLVYFTAKKLAEDVKLDWQTTSETSNQGFGIERKHDDGKWENIGFMDGHGTTTENRTYSFLDKNPLSGMNYYRLRQLDFDGSAELSRIVNVETESANLVKMYPNPTSGILHIERVESGVKIFDILGRLVMNVTIVNQKIDVSSLPAGLYFIAVISENREKSISFVKQ</sequence>
<evidence type="ECO:0000256" key="1">
    <source>
        <dbReference type="SAM" id="Phobius"/>
    </source>
</evidence>
<keyword evidence="1" id="KW-0812">Transmembrane</keyword>
<evidence type="ECO:0000259" key="2">
    <source>
        <dbReference type="Pfam" id="PF18962"/>
    </source>
</evidence>
<dbReference type="InterPro" id="IPR026444">
    <property type="entry name" value="Secre_tail"/>
</dbReference>